<dbReference type="Gene3D" id="2.60.120.1620">
    <property type="match status" value="1"/>
</dbReference>
<accession>A0ABV1ERK1</accession>
<dbReference type="Pfam" id="PF15979">
    <property type="entry name" value="Glyco_hydro_115"/>
    <property type="match status" value="1"/>
</dbReference>
<dbReference type="Pfam" id="PF17829">
    <property type="entry name" value="GH115_C"/>
    <property type="match status" value="1"/>
</dbReference>
<evidence type="ECO:0000256" key="1">
    <source>
        <dbReference type="ARBA" id="ARBA00022737"/>
    </source>
</evidence>
<keyword evidence="5" id="KW-0732">Signal</keyword>
<dbReference type="InterPro" id="IPR013320">
    <property type="entry name" value="ConA-like_dom_sf"/>
</dbReference>
<dbReference type="InterPro" id="IPR031924">
    <property type="entry name" value="GH115"/>
</dbReference>
<evidence type="ECO:0000259" key="7">
    <source>
        <dbReference type="PROSITE" id="PS51272"/>
    </source>
</evidence>
<dbReference type="Pfam" id="PF00754">
    <property type="entry name" value="F5_F8_type_C"/>
    <property type="match status" value="1"/>
</dbReference>
<dbReference type="Gene3D" id="1.20.58.2150">
    <property type="match status" value="1"/>
</dbReference>
<dbReference type="EMBL" id="JBBMFT010000009">
    <property type="protein sequence ID" value="MEQ2457219.1"/>
    <property type="molecule type" value="Genomic_DNA"/>
</dbReference>
<dbReference type="InterPro" id="IPR029018">
    <property type="entry name" value="Hex-like_dom2"/>
</dbReference>
<sequence length="2224" mass="243029">MKIRMKRALALFLVLLLTVGLLPAQGVTQAGERFTDTQNHWARTAIETWAERGIVSGYGGMFRPDAPITRAEMAQITVNLLRLKTPSGNSFTDVASDAWYADAVQCCAGAGVMQGDGGAFRPEANISRQEAMVVLARALEIQPREPADLSAFPDAGAVADWAEGYVAALTGRGIVNGTGTGELAPAAEISRAEVVTILSNAVSEYIAAPGTYTLERQNDGIALVVNGGVTLSGTAGDIVLRAEGGSAELKDLTAGTVTVAADRMDVHVTGGSHLDCLTVRPDAEQVSVELEDDTVVTEYVPAEDTQLTHNSASSGGTEDETEHESEEGTVVLTGGADIEALEAGSQTALEFAVTPDKAVLTAVSSDEAVVQAQVEGHRVLVNGVAAGTAVLTVTAAANGYLSTSRQYKVTVTEPEAPEDGFVLFDGTNVPDLYVSSEDYPQVIRAMGDLQLDVERVTEHKPEIKNDPQQLGRLAVIAGSVDQSPVIRSLMEAGKLDEARQLEGKWESYLLKIVDEPVEGVDRALVIAGSDMRGTIYGIYDLSEQIGVSPWYYWGDIEPQVQSRIVIDTPLKMEGEPSVQYRGIFINDEQNMIQWAQETEEKEPGTAWEDGNINPDTYAKIYELLLRLKANYLWPAMHSEPRLGPADYFNKYPENRELADAYGIIVGTSHCEPMMRNGTAEWGVFLQENGYLTGLDLMQAIGSNKVDDWMYNYNKNHPDEDPIPRYDYSESDEQRSFIDRYWEESVQAYKDYEVSYTLGMRGVHDAGFRTANASTQEEKLAVLQDVVDSQVDMLERNEVNEDAFPIFIPYKEVLPLYEAGLELPEDTIIVWADDNHGYIRRFPTEEEKQTYAGSGVYYHLNYEGTGSYSWLNSVSPDLMLSELRKAYEGGIQSLWVVNVGDLKPSEISIQLFTEMAWDIDRWDESNLEGTQDESSFYEQLSEKWFPDVDSQQTAQLLEEYYDLVAILKPDHTTGSTGGKKFGFSQVNYGDELSQRVAQLQEMAQQAQAIFDTLYETDRAQADAFYQHVAYQIIATYYNNLKYYHSQKNALCLEQGRTAAANFHAQMVDWAHEQEDLATDYYNTGMSDGKWNLIMQPHNSNNLRPDRSPKPSATTVDTVGYISRMGVVTEGEQVPGEDSVLQFSAYLEDTHFIDVYNQGTRPFAYTATADQAWVTVSEPSGTIYDEQRLFVDIDWDALPAGDQTAVLTITGAGSEKTITLHVSNPALPRTEIQGYAEANGYVAMEAEHYTSSVENNGAGFFTTKSLGRSGDAVSAGPMGTASYDGNLTEAPYLTYQVYFQSAGTFPVTVYRIPTLDELGTQRVAIGVDDGTPVMISGQNKAESGNWSSNVVNGIEKCTATITIPSTGYHTIRLYMVDAGTAVDRIVINTGGEADSNLGPRESYHSQYNPDPSWTPALVSLERSYLDDYIQNTVEPRIAELEAAGDSASAGTLKSELAAVQASLEEIQADTVRRGYARLSCALAGIDFQANVDAEIAAYQQKAQAILAYAPAEGTVPLWDVQMVQEFYDRYPQVPDSFAEKVEYYDALCAAVDNARLVTLTAESQESTNVTDNAMDGDPDTRWAASGGGYPRWIRIDLGKVYDISQIDISWYRSGTRSYQYRLSASVDGESNVQVLDRTGNSTPEYTSDQWNVSARYLQIDVTNATNGSGSASIYEITIHGQPAVDATPEQVQQLTEALEDARAVLEGLDEQAYTVDSCAALRTAVETAEALLSQERIGAGEAEQARGALEQAVDGLTGRTYQVHDTFDDAADVSALEGWTMVETGGTVTLEEDNGNRYLKLVQTAQGSGLSVEARRSFDGLSGIVYVQARVRSDTPATFFGAPYFYPSSDSNTILGALALRDGGSIRATYEHGSSNLKEVGRFSAGEWKTVTLILDSNSQTMQVYIDGALAASDLPLRNDMDTLGMLRFYSDDKNTDRPLLTAYVDDVFVYQRAEEQPGGEAVTAEQLRQAVDEARPAAEDPETYTVDSHAALTAAIQAAEAALAEENSAAYSACMAELTAARDGLRQRAYLVNDSFDELESLDQLTGWELVETGGTVTLEQTDTGRCLKLTQTTKEKGLSVEAKRSFDGASGVVYIEATVRSDTPASFVGLPFLYQDSAMERILGGVHLRDNGQIKTNFQGGNSASTQQVGTFEAGQWNTVTLVVDTDTDQMQVYINGALAASGLSMRNPVDTIGLLRFYTDDSNADRPAVEAYVDNVRVYQPAD</sequence>
<dbReference type="PANTHER" id="PTHR37842:SF2">
    <property type="entry name" value="GYLCOSYL HYDROLASE 115 C-TERMINAL DOMAIN-CONTAINING PROTEIN"/>
    <property type="match status" value="1"/>
</dbReference>
<dbReference type="InterPro" id="IPR008979">
    <property type="entry name" value="Galactose-bd-like_sf"/>
</dbReference>
<dbReference type="Gene3D" id="2.60.120.200">
    <property type="match status" value="2"/>
</dbReference>
<keyword evidence="9" id="KW-1185">Reference proteome</keyword>
<organism evidence="8 9">
    <name type="scientific">Flavonifractor hominis</name>
    <dbReference type="NCBI Taxonomy" id="3133178"/>
    <lineage>
        <taxon>Bacteria</taxon>
        <taxon>Bacillati</taxon>
        <taxon>Bacillota</taxon>
        <taxon>Clostridia</taxon>
        <taxon>Eubacteriales</taxon>
        <taxon>Oscillospiraceae</taxon>
        <taxon>Flavonifractor</taxon>
    </lineage>
</organism>
<feature type="domain" description="SLH" evidence="7">
    <location>
        <begin position="29"/>
        <end position="91"/>
    </location>
</feature>
<feature type="domain" description="SLH" evidence="7">
    <location>
        <begin position="92"/>
        <end position="148"/>
    </location>
</feature>
<dbReference type="PANTHER" id="PTHR37842">
    <property type="match status" value="1"/>
</dbReference>
<dbReference type="Gene3D" id="3.20.20.520">
    <property type="entry name" value="Glycosyl hydrolase family 115"/>
    <property type="match status" value="1"/>
</dbReference>
<keyword evidence="1" id="KW-0677">Repeat</keyword>
<keyword evidence="2 8" id="KW-0378">Hydrolase</keyword>
<evidence type="ECO:0000313" key="9">
    <source>
        <dbReference type="Proteomes" id="UP001440599"/>
    </source>
</evidence>
<evidence type="ECO:0000256" key="2">
    <source>
        <dbReference type="ARBA" id="ARBA00022801"/>
    </source>
</evidence>
<comment type="caution">
    <text evidence="8">The sequence shown here is derived from an EMBL/GenBank/DDBJ whole genome shotgun (WGS) entry which is preliminary data.</text>
</comment>
<dbReference type="InterPro" id="IPR041437">
    <property type="entry name" value="GH115_C"/>
</dbReference>
<dbReference type="PROSITE" id="PS51272">
    <property type="entry name" value="SLH"/>
    <property type="match status" value="3"/>
</dbReference>
<feature type="domain" description="SLH" evidence="7">
    <location>
        <begin position="149"/>
        <end position="212"/>
    </location>
</feature>
<dbReference type="Pfam" id="PF00395">
    <property type="entry name" value="SLH"/>
    <property type="match status" value="3"/>
</dbReference>
<feature type="domain" description="F5/8 type C" evidence="6">
    <location>
        <begin position="1536"/>
        <end position="1679"/>
    </location>
</feature>
<dbReference type="Pfam" id="PF19190">
    <property type="entry name" value="BACON_2"/>
    <property type="match status" value="1"/>
</dbReference>
<evidence type="ECO:0000256" key="4">
    <source>
        <dbReference type="SAM" id="MobiDB-lite"/>
    </source>
</evidence>
<dbReference type="RefSeq" id="WP_349140998.1">
    <property type="nucleotide sequence ID" value="NZ_JBBMFT010000009.1"/>
</dbReference>
<dbReference type="SUPFAM" id="SSF55545">
    <property type="entry name" value="beta-N-acetylhexosaminidase-like domain"/>
    <property type="match status" value="1"/>
</dbReference>
<keyword evidence="3" id="KW-0326">Glycosidase</keyword>
<dbReference type="Gene3D" id="2.60.40.1080">
    <property type="match status" value="1"/>
</dbReference>
<evidence type="ECO:0000256" key="3">
    <source>
        <dbReference type="ARBA" id="ARBA00023295"/>
    </source>
</evidence>
<dbReference type="InterPro" id="IPR024361">
    <property type="entry name" value="BACON"/>
</dbReference>
<dbReference type="SUPFAM" id="SSF49899">
    <property type="entry name" value="Concanavalin A-like lectins/glucanases"/>
    <property type="match status" value="2"/>
</dbReference>
<feature type="chain" id="PRO_5046631989" evidence="5">
    <location>
        <begin position="25"/>
        <end position="2224"/>
    </location>
</feature>
<dbReference type="Gene3D" id="2.60.120.260">
    <property type="entry name" value="Galactose-binding domain-like"/>
    <property type="match status" value="1"/>
</dbReference>
<reference evidence="8 9" key="1">
    <citation type="submission" date="2024-03" db="EMBL/GenBank/DDBJ databases">
        <title>Human intestinal bacterial collection.</title>
        <authorList>
            <person name="Pauvert C."/>
            <person name="Hitch T.C.A."/>
            <person name="Clavel T."/>
        </authorList>
    </citation>
    <scope>NUCLEOTIDE SEQUENCE [LARGE SCALE GENOMIC DNA]</scope>
    <source>
        <strain evidence="8 9">CLA-AP-H34</strain>
    </source>
</reference>
<feature type="signal peptide" evidence="5">
    <location>
        <begin position="1"/>
        <end position="24"/>
    </location>
</feature>
<dbReference type="PROSITE" id="PS50022">
    <property type="entry name" value="FA58C_3"/>
    <property type="match status" value="1"/>
</dbReference>
<dbReference type="SUPFAM" id="SSF49785">
    <property type="entry name" value="Galactose-binding domain-like"/>
    <property type="match status" value="1"/>
</dbReference>
<dbReference type="Proteomes" id="UP001440599">
    <property type="component" value="Unassembled WGS sequence"/>
</dbReference>
<dbReference type="Gene3D" id="3.30.379.10">
    <property type="entry name" value="Chitobiase/beta-hexosaminidase domain 2-like"/>
    <property type="match status" value="1"/>
</dbReference>
<evidence type="ECO:0000256" key="5">
    <source>
        <dbReference type="SAM" id="SignalP"/>
    </source>
</evidence>
<evidence type="ECO:0000259" key="6">
    <source>
        <dbReference type="PROSITE" id="PS50022"/>
    </source>
</evidence>
<feature type="region of interest" description="Disordered" evidence="4">
    <location>
        <begin position="301"/>
        <end position="328"/>
    </location>
</feature>
<evidence type="ECO:0000313" key="8">
    <source>
        <dbReference type="EMBL" id="MEQ2457219.1"/>
    </source>
</evidence>
<name>A0ABV1ERK1_9FIRM</name>
<protein>
    <submittedName>
        <fullName evidence="8">Glycosyl hydrolase 115 family protein</fullName>
    </submittedName>
</protein>
<dbReference type="InterPro" id="IPR000421">
    <property type="entry name" value="FA58C"/>
</dbReference>
<gene>
    <name evidence="8" type="ORF">WMO45_11870</name>
</gene>
<proteinExistence type="predicted"/>
<dbReference type="InterPro" id="IPR042301">
    <property type="entry name" value="GH115_sf"/>
</dbReference>
<feature type="compositionally biased region" description="Acidic residues" evidence="4">
    <location>
        <begin position="317"/>
        <end position="327"/>
    </location>
</feature>
<dbReference type="GO" id="GO:0016787">
    <property type="term" value="F:hydrolase activity"/>
    <property type="evidence" value="ECO:0007669"/>
    <property type="project" value="UniProtKB-KW"/>
</dbReference>
<dbReference type="InterPro" id="IPR001119">
    <property type="entry name" value="SLH_dom"/>
</dbReference>
<dbReference type="Gene3D" id="1.20.1270.90">
    <property type="entry name" value="AF1782-like"/>
    <property type="match status" value="1"/>
</dbReference>
<dbReference type="Pfam" id="PF13385">
    <property type="entry name" value="Laminin_G_3"/>
    <property type="match status" value="1"/>
</dbReference>